<dbReference type="Gene3D" id="3.40.50.300">
    <property type="entry name" value="P-loop containing nucleotide triphosphate hydrolases"/>
    <property type="match status" value="2"/>
</dbReference>
<dbReference type="NCBIfam" id="NF009945">
    <property type="entry name" value="PRK13409.1"/>
    <property type="match status" value="1"/>
</dbReference>
<evidence type="ECO:0000256" key="1">
    <source>
        <dbReference type="ARBA" id="ARBA00022741"/>
    </source>
</evidence>
<dbReference type="GO" id="GO:0016491">
    <property type="term" value="F:oxidoreductase activity"/>
    <property type="evidence" value="ECO:0007669"/>
    <property type="project" value="UniProtKB-ARBA"/>
</dbReference>
<accession>A0A7C3SPB6</accession>
<keyword evidence="1" id="KW-0547">Nucleotide-binding</keyword>
<dbReference type="SUPFAM" id="SSF54862">
    <property type="entry name" value="4Fe-4S ferredoxins"/>
    <property type="match status" value="1"/>
</dbReference>
<dbReference type="FunFam" id="3.40.50.300:FF:001546">
    <property type="entry name" value="RNase L inhibitor homolog"/>
    <property type="match status" value="1"/>
</dbReference>
<dbReference type="SMART" id="SM00382">
    <property type="entry name" value="AAA"/>
    <property type="match status" value="2"/>
</dbReference>
<dbReference type="PROSITE" id="PS51379">
    <property type="entry name" value="4FE4S_FER_2"/>
    <property type="match status" value="1"/>
</dbReference>
<feature type="domain" description="4Fe-4S ferredoxin-type" evidence="4">
    <location>
        <begin position="41"/>
        <end position="70"/>
    </location>
</feature>
<dbReference type="Pfam" id="PF00037">
    <property type="entry name" value="Fer4"/>
    <property type="match status" value="1"/>
</dbReference>
<dbReference type="InterPro" id="IPR017896">
    <property type="entry name" value="4Fe4S_Fe-S-bd"/>
</dbReference>
<dbReference type="PANTHER" id="PTHR19248">
    <property type="entry name" value="ATP-BINDING TRANSPORT PROTEIN-RELATED"/>
    <property type="match status" value="1"/>
</dbReference>
<dbReference type="EMBL" id="DTIB01000091">
    <property type="protein sequence ID" value="HGB25388.1"/>
    <property type="molecule type" value="Genomic_DNA"/>
</dbReference>
<comment type="caution">
    <text evidence="5">The sequence shown here is derived from an EMBL/GenBank/DDBJ whole genome shotgun (WGS) entry which is preliminary data.</text>
</comment>
<evidence type="ECO:0000313" key="5">
    <source>
        <dbReference type="EMBL" id="HGB25388.1"/>
    </source>
</evidence>
<keyword evidence="2" id="KW-0067">ATP-binding</keyword>
<dbReference type="PROSITE" id="PS00211">
    <property type="entry name" value="ABC_TRANSPORTER_1"/>
    <property type="match status" value="2"/>
</dbReference>
<name>A0A7C3SPB6_THEPE</name>
<dbReference type="InterPro" id="IPR003593">
    <property type="entry name" value="AAA+_ATPase"/>
</dbReference>
<evidence type="ECO:0000259" key="4">
    <source>
        <dbReference type="PROSITE" id="PS51379"/>
    </source>
</evidence>
<dbReference type="PROSITE" id="PS00198">
    <property type="entry name" value="4FE4S_FER_1"/>
    <property type="match status" value="1"/>
</dbReference>
<feature type="domain" description="ABC transporter" evidence="3">
    <location>
        <begin position="311"/>
        <end position="556"/>
    </location>
</feature>
<dbReference type="GO" id="GO:0005524">
    <property type="term" value="F:ATP binding"/>
    <property type="evidence" value="ECO:0007669"/>
    <property type="project" value="UniProtKB-KW"/>
</dbReference>
<dbReference type="Pfam" id="PF04068">
    <property type="entry name" value="Fer4_RLI"/>
    <property type="match status" value="1"/>
</dbReference>
<reference evidence="5" key="1">
    <citation type="journal article" date="2020" name="mSystems">
        <title>Genome- and Community-Level Interaction Insights into Carbon Utilization and Element Cycling Functions of Hydrothermarchaeota in Hydrothermal Sediment.</title>
        <authorList>
            <person name="Zhou Z."/>
            <person name="Liu Y."/>
            <person name="Xu W."/>
            <person name="Pan J."/>
            <person name="Luo Z.H."/>
            <person name="Li M."/>
        </authorList>
    </citation>
    <scope>NUCLEOTIDE SEQUENCE [LARGE SCALE GENOMIC DNA]</scope>
    <source>
        <strain evidence="5">SpSt-8</strain>
    </source>
</reference>
<dbReference type="AlphaFoldDB" id="A0A7C3SPB6"/>
<dbReference type="SUPFAM" id="SSF52540">
    <property type="entry name" value="P-loop containing nucleoside triphosphate hydrolases"/>
    <property type="match status" value="2"/>
</dbReference>
<protein>
    <submittedName>
        <fullName evidence="5">Ribosome biogenesis/translation initiation ATPase RLI</fullName>
    </submittedName>
</protein>
<evidence type="ECO:0000256" key="2">
    <source>
        <dbReference type="ARBA" id="ARBA00022840"/>
    </source>
</evidence>
<evidence type="ECO:0000259" key="3">
    <source>
        <dbReference type="PROSITE" id="PS50893"/>
    </source>
</evidence>
<dbReference type="PRINTS" id="PR01868">
    <property type="entry name" value="ABCEFAMILY"/>
</dbReference>
<dbReference type="FunFam" id="3.40.50.300:FF:000152">
    <property type="entry name" value="ATP-binding cassette, sub-family E, member 1"/>
    <property type="match status" value="1"/>
</dbReference>
<dbReference type="GO" id="GO:0016887">
    <property type="term" value="F:ATP hydrolysis activity"/>
    <property type="evidence" value="ECO:0007669"/>
    <property type="project" value="InterPro"/>
</dbReference>
<dbReference type="InterPro" id="IPR007209">
    <property type="entry name" value="RNaseL-inhib-like_metal-bd_dom"/>
</dbReference>
<dbReference type="InterPro" id="IPR017871">
    <property type="entry name" value="ABC_transporter-like_CS"/>
</dbReference>
<dbReference type="InterPro" id="IPR027417">
    <property type="entry name" value="P-loop_NTPase"/>
</dbReference>
<dbReference type="InterPro" id="IPR017900">
    <property type="entry name" value="4Fe4S_Fe_S_CS"/>
</dbReference>
<dbReference type="InterPro" id="IPR003439">
    <property type="entry name" value="ABC_transporter-like_ATP-bd"/>
</dbReference>
<feature type="domain" description="ABC transporter" evidence="3">
    <location>
        <begin position="65"/>
        <end position="309"/>
    </location>
</feature>
<proteinExistence type="predicted"/>
<organism evidence="5">
    <name type="scientific">Thermofilum pendens</name>
    <dbReference type="NCBI Taxonomy" id="2269"/>
    <lineage>
        <taxon>Archaea</taxon>
        <taxon>Thermoproteota</taxon>
        <taxon>Thermoprotei</taxon>
        <taxon>Thermofilales</taxon>
        <taxon>Thermofilaceae</taxon>
        <taxon>Thermofilum</taxon>
    </lineage>
</organism>
<gene>
    <name evidence="5" type="ORF">ENV88_05055</name>
</gene>
<dbReference type="Pfam" id="PF00005">
    <property type="entry name" value="ABC_tran"/>
    <property type="match status" value="2"/>
</dbReference>
<dbReference type="InterPro" id="IPR013283">
    <property type="entry name" value="RLI1"/>
</dbReference>
<sequence>MRLAVVERTLCKPSKCNRECMRFCPVNRAGSKCVWLDEVDNVARISEELCVGCGICVKKCPYSAITIVNLPEKLAKYLVHRYGPNGFELFKLPVPKEGRCLGILGSNGVGKSTALRILSGQMKPNLGRIGEEVEWDDIVDFFKGSELQTYFQRLADGNLRAVLKPQAVDPLARVKLTVREALSRVDERGKADEVKELLGLSGVWDRTLAHLSGGELQKVAIAAVMLRDAQVYLFDEPSSYLDIKERLRIAGAIRGLVKPGVYVVVVEHDLAVLDYLSDIVSIIYGEPGTYGVVGLVKGSRAAINAYIEGYIREENVRFRDYRIEFHEHPPPAEWQQESVLLRWSALEKRLDSFELRVEAGELHRGEVLGVLGPNGIGKTTFVRLLVGELTPDRGWVERPAALRLSYKPQFLGEVKFEGTVREYMRENGVDLSSSILQAELLKPLRIAPLLDRSLAELSGGELQRVLVAAALGREADVYLLDEPMAYLDVEQRYAVARVVKRLTAERGSATIVVEHDIVAIDFLSKTLMVFEGVPGRSGVASPPMNMRKGMNTFLREMDLTFRRDPQTKRPRINKPGSWLDRYQKEVLKEYYYVVAEEKEED</sequence>
<dbReference type="PROSITE" id="PS50893">
    <property type="entry name" value="ABC_TRANSPORTER_2"/>
    <property type="match status" value="2"/>
</dbReference>